<dbReference type="InterPro" id="IPR054760">
    <property type="entry name" value="DIP2311-like_C"/>
</dbReference>
<dbReference type="SUPFAM" id="SSF46785">
    <property type="entry name" value="Winged helix' DNA-binding domain"/>
    <property type="match status" value="1"/>
</dbReference>
<sequence>MILSLRIRELQFLITELNERQRVGLKTIFEKGKITNADYAKMFKISRNTATNDLSNLVEKGLIKRVGRGRGSYYAPEI</sequence>
<dbReference type="InterPro" id="IPR036390">
    <property type="entry name" value="WH_DNA-bd_sf"/>
</dbReference>
<dbReference type="AlphaFoldDB" id="A0A7C1VLV8"/>
<reference evidence="2" key="1">
    <citation type="journal article" date="2020" name="mSystems">
        <title>Genome- and Community-Level Interaction Insights into Carbon Utilization and Element Cycling Functions of Hydrothermarchaeota in Hydrothermal Sediment.</title>
        <authorList>
            <person name="Zhou Z."/>
            <person name="Liu Y."/>
            <person name="Xu W."/>
            <person name="Pan J."/>
            <person name="Luo Z.H."/>
            <person name="Li M."/>
        </authorList>
    </citation>
    <scope>NUCLEOTIDE SEQUENCE [LARGE SCALE GENOMIC DNA]</scope>
    <source>
        <strain evidence="2">HyVt-389</strain>
    </source>
</reference>
<comment type="caution">
    <text evidence="2">The sequence shown here is derived from an EMBL/GenBank/DDBJ whole genome shotgun (WGS) entry which is preliminary data.</text>
</comment>
<protein>
    <submittedName>
        <fullName evidence="2">DeoR family transcriptional regulator</fullName>
    </submittedName>
</protein>
<feature type="domain" description="HTH arsR-type" evidence="1">
    <location>
        <begin position="2"/>
        <end position="78"/>
    </location>
</feature>
<evidence type="ECO:0000259" key="1">
    <source>
        <dbReference type="PROSITE" id="PS50987"/>
    </source>
</evidence>
<dbReference type="Proteomes" id="UP000885738">
    <property type="component" value="Unassembled WGS sequence"/>
</dbReference>
<dbReference type="PROSITE" id="PS50987">
    <property type="entry name" value="HTH_ARSR_2"/>
    <property type="match status" value="1"/>
</dbReference>
<dbReference type="Gene3D" id="1.10.10.10">
    <property type="entry name" value="Winged helix-like DNA-binding domain superfamily/Winged helix DNA-binding domain"/>
    <property type="match status" value="1"/>
</dbReference>
<dbReference type="InterPro" id="IPR001845">
    <property type="entry name" value="HTH_ArsR_DNA-bd_dom"/>
</dbReference>
<gene>
    <name evidence="2" type="ORF">ENI35_00365</name>
</gene>
<dbReference type="EMBL" id="DRIH01000011">
    <property type="protein sequence ID" value="HEC67264.1"/>
    <property type="molecule type" value="Genomic_DNA"/>
</dbReference>
<name>A0A7C1VLV8_DESA2</name>
<dbReference type="GO" id="GO:0003700">
    <property type="term" value="F:DNA-binding transcription factor activity"/>
    <property type="evidence" value="ECO:0007669"/>
    <property type="project" value="InterPro"/>
</dbReference>
<proteinExistence type="predicted"/>
<dbReference type="Pfam" id="PF22168">
    <property type="entry name" value="DIP2311-like_C"/>
    <property type="match status" value="1"/>
</dbReference>
<organism evidence="2">
    <name type="scientific">Desulfofervidus auxilii</name>
    <dbReference type="NCBI Taxonomy" id="1621989"/>
    <lineage>
        <taxon>Bacteria</taxon>
        <taxon>Pseudomonadati</taxon>
        <taxon>Thermodesulfobacteriota</taxon>
        <taxon>Candidatus Desulfofervidia</taxon>
        <taxon>Candidatus Desulfofervidales</taxon>
        <taxon>Candidatus Desulfofervidaceae</taxon>
        <taxon>Candidatus Desulfofervidus</taxon>
    </lineage>
</organism>
<evidence type="ECO:0000313" key="2">
    <source>
        <dbReference type="EMBL" id="HEC67264.1"/>
    </source>
</evidence>
<accession>A0A7C1VLV8</accession>
<dbReference type="InterPro" id="IPR036388">
    <property type="entry name" value="WH-like_DNA-bd_sf"/>
</dbReference>